<dbReference type="Pfam" id="PF21041">
    <property type="entry name" value="XMAP215_CLASP_TOG"/>
    <property type="match status" value="2"/>
</dbReference>
<reference evidence="9" key="1">
    <citation type="submission" date="2022-11" db="UniProtKB">
        <authorList>
            <consortium name="WormBaseParasite"/>
        </authorList>
    </citation>
    <scope>IDENTIFICATION</scope>
</reference>
<dbReference type="InterPro" id="IPR011989">
    <property type="entry name" value="ARM-like"/>
</dbReference>
<keyword evidence="2" id="KW-0963">Cytoplasm</keyword>
<sequence>MDGILLIHKKWQERKEALEGFLALATDNIKLDPKANYVEIVATLSKILSKDANINVCSVAAKCITQLAKGLRTKFGSYAATFVPVIFEKFKEKKALLRDPLIEAIDAIYPTTSIDAICDPIAEALGKPNPNIKIQTNQFLYRVFKTFNAQTAPKTVVKTLTPLIAKCTGESDAEVREASFAALGAIMKAIGKSNAMKMLGDVANDKAKMERIEKFYFQAVEEEAQEEEAAKKATAQQDAAAAVEPYSWDFADPIDILPKLPNHFQELIASKKWKERKEVLEALLQLATDNIRLDPKANYGEIVATLTKILSKDANINVCAVAAKCITQLAKGLRSKFANHVPSVIEVIFEKFKEKKVLLRDPLVEAIDAVYAATTIEAVSENVAAALGKPNPNIKIQTNLFLYRVFKAFNVQTAPKKIIKTLTPLIVKCTHESDAEAREAAFSALGAIMKAIGKNKFFVTTMLGDVANDKTKMAQIQKFYNQAVEDAKKAIAQQAAGSYPVEKDPNVGKIMECLKKSKKIDQEIFNFVRSSKC</sequence>
<dbReference type="GO" id="GO:0046785">
    <property type="term" value="P:microtubule polymerization"/>
    <property type="evidence" value="ECO:0007669"/>
    <property type="project" value="InterPro"/>
</dbReference>
<keyword evidence="3" id="KW-0677">Repeat</keyword>
<dbReference type="Proteomes" id="UP000887578">
    <property type="component" value="Unplaced"/>
</dbReference>
<dbReference type="GO" id="GO:0051010">
    <property type="term" value="F:microtubule plus-end binding"/>
    <property type="evidence" value="ECO:0007669"/>
    <property type="project" value="InterPro"/>
</dbReference>
<evidence type="ECO:0000256" key="4">
    <source>
        <dbReference type="ARBA" id="ARBA00023212"/>
    </source>
</evidence>
<feature type="repeat" description="HEAT" evidence="6">
    <location>
        <begin position="160"/>
        <end position="198"/>
    </location>
</feature>
<comment type="similarity">
    <text evidence="5">Belongs to the TOG/XMAP215 family.</text>
</comment>
<feature type="repeat" description="HEAT" evidence="6">
    <location>
        <begin position="422"/>
        <end position="457"/>
    </location>
</feature>
<organism evidence="8 9">
    <name type="scientific">Panagrolaimus davidi</name>
    <dbReference type="NCBI Taxonomy" id="227884"/>
    <lineage>
        <taxon>Eukaryota</taxon>
        <taxon>Metazoa</taxon>
        <taxon>Ecdysozoa</taxon>
        <taxon>Nematoda</taxon>
        <taxon>Chromadorea</taxon>
        <taxon>Rhabditida</taxon>
        <taxon>Tylenchina</taxon>
        <taxon>Panagrolaimomorpha</taxon>
        <taxon>Panagrolaimoidea</taxon>
        <taxon>Panagrolaimidae</taxon>
        <taxon>Panagrolaimus</taxon>
    </lineage>
</organism>
<dbReference type="GO" id="GO:0007051">
    <property type="term" value="P:spindle organization"/>
    <property type="evidence" value="ECO:0007669"/>
    <property type="project" value="InterPro"/>
</dbReference>
<protein>
    <submittedName>
        <fullName evidence="9">TOG domain-containing protein</fullName>
    </submittedName>
</protein>
<dbReference type="InterPro" id="IPR048491">
    <property type="entry name" value="XMAP215_CLASP_TOG"/>
</dbReference>
<evidence type="ECO:0000313" key="9">
    <source>
        <dbReference type="WBParaSite" id="PDA_v2.g31027.t1"/>
    </source>
</evidence>
<evidence type="ECO:0000256" key="2">
    <source>
        <dbReference type="ARBA" id="ARBA00022490"/>
    </source>
</evidence>
<dbReference type="PROSITE" id="PS50077">
    <property type="entry name" value="HEAT_REPEAT"/>
    <property type="match status" value="2"/>
</dbReference>
<evidence type="ECO:0000259" key="7">
    <source>
        <dbReference type="SMART" id="SM01349"/>
    </source>
</evidence>
<dbReference type="SUPFAM" id="SSF48371">
    <property type="entry name" value="ARM repeat"/>
    <property type="match status" value="1"/>
</dbReference>
<comment type="subcellular location">
    <subcellularLocation>
        <location evidence="1">Cytoplasm</location>
        <location evidence="1">Cytoskeleton</location>
    </subcellularLocation>
</comment>
<evidence type="ECO:0000256" key="1">
    <source>
        <dbReference type="ARBA" id="ARBA00004245"/>
    </source>
</evidence>
<name>A0A914QU13_9BILA</name>
<dbReference type="InterPro" id="IPR045110">
    <property type="entry name" value="XMAP215"/>
</dbReference>
<dbReference type="FunFam" id="1.25.10.10:FF:000019">
    <property type="entry name" value="Cytoskeleton-associated protein 5"/>
    <property type="match status" value="2"/>
</dbReference>
<keyword evidence="8" id="KW-1185">Reference proteome</keyword>
<keyword evidence="4" id="KW-0206">Cytoskeleton</keyword>
<dbReference type="GO" id="GO:0005856">
    <property type="term" value="C:cytoskeleton"/>
    <property type="evidence" value="ECO:0007669"/>
    <property type="project" value="UniProtKB-SubCell"/>
</dbReference>
<feature type="domain" description="TOG" evidence="7">
    <location>
        <begin position="2"/>
        <end position="226"/>
    </location>
</feature>
<dbReference type="GO" id="GO:0030951">
    <property type="term" value="P:establishment or maintenance of microtubule cytoskeleton polarity"/>
    <property type="evidence" value="ECO:0007669"/>
    <property type="project" value="InterPro"/>
</dbReference>
<dbReference type="InterPro" id="IPR034085">
    <property type="entry name" value="TOG"/>
</dbReference>
<proteinExistence type="inferred from homology"/>
<accession>A0A914QU13</accession>
<evidence type="ECO:0000313" key="8">
    <source>
        <dbReference type="Proteomes" id="UP000887578"/>
    </source>
</evidence>
<evidence type="ECO:0000256" key="3">
    <source>
        <dbReference type="ARBA" id="ARBA00022737"/>
    </source>
</evidence>
<dbReference type="PANTHER" id="PTHR12609">
    <property type="entry name" value="MICROTUBULE ASSOCIATED PROTEIN XMAP215"/>
    <property type="match status" value="1"/>
</dbReference>
<dbReference type="GO" id="GO:0061863">
    <property type="term" value="F:microtubule plus end polymerase"/>
    <property type="evidence" value="ECO:0007669"/>
    <property type="project" value="InterPro"/>
</dbReference>
<dbReference type="WBParaSite" id="PDA_v2.g31027.t1">
    <property type="protein sequence ID" value="PDA_v2.g31027.t1"/>
    <property type="gene ID" value="PDA_v2.g31027"/>
</dbReference>
<dbReference type="AlphaFoldDB" id="A0A914QU13"/>
<dbReference type="Gene3D" id="1.25.10.10">
    <property type="entry name" value="Leucine-rich Repeat Variant"/>
    <property type="match status" value="2"/>
</dbReference>
<dbReference type="SMART" id="SM01349">
    <property type="entry name" value="TOG"/>
    <property type="match status" value="2"/>
</dbReference>
<feature type="domain" description="TOG" evidence="7">
    <location>
        <begin position="249"/>
        <end position="490"/>
    </location>
</feature>
<dbReference type="InterPro" id="IPR021133">
    <property type="entry name" value="HEAT_type_2"/>
</dbReference>
<evidence type="ECO:0000256" key="6">
    <source>
        <dbReference type="PROSITE-ProRule" id="PRU00103"/>
    </source>
</evidence>
<evidence type="ECO:0000256" key="5">
    <source>
        <dbReference type="ARBA" id="ARBA00025722"/>
    </source>
</evidence>
<dbReference type="InterPro" id="IPR016024">
    <property type="entry name" value="ARM-type_fold"/>
</dbReference>